<name>A0A8T2KAR5_9PIPI</name>
<gene>
    <name evidence="14" type="ORF">GDO86_000753</name>
</gene>
<evidence type="ECO:0000313" key="14">
    <source>
        <dbReference type="EMBL" id="KAG8454229.1"/>
    </source>
</evidence>
<protein>
    <recommendedName>
        <fullName evidence="13">EGF-like domain-containing protein</fullName>
    </recommendedName>
</protein>
<evidence type="ECO:0000259" key="13">
    <source>
        <dbReference type="PROSITE" id="PS50026"/>
    </source>
</evidence>
<evidence type="ECO:0000256" key="5">
    <source>
        <dbReference type="ARBA" id="ARBA00022989"/>
    </source>
</evidence>
<evidence type="ECO:0000256" key="2">
    <source>
        <dbReference type="ARBA" id="ARBA00022536"/>
    </source>
</evidence>
<keyword evidence="8 9" id="KW-1015">Disulfide bond</keyword>
<dbReference type="GO" id="GO:0016020">
    <property type="term" value="C:membrane"/>
    <property type="evidence" value="ECO:0007669"/>
    <property type="project" value="UniProtKB-SubCell"/>
</dbReference>
<dbReference type="InterPro" id="IPR000742">
    <property type="entry name" value="EGF"/>
</dbReference>
<organism evidence="14 15">
    <name type="scientific">Hymenochirus boettgeri</name>
    <name type="common">Congo dwarf clawed frog</name>
    <dbReference type="NCBI Taxonomy" id="247094"/>
    <lineage>
        <taxon>Eukaryota</taxon>
        <taxon>Metazoa</taxon>
        <taxon>Chordata</taxon>
        <taxon>Craniata</taxon>
        <taxon>Vertebrata</taxon>
        <taxon>Euteleostomi</taxon>
        <taxon>Amphibia</taxon>
        <taxon>Batrachia</taxon>
        <taxon>Anura</taxon>
        <taxon>Pipoidea</taxon>
        <taxon>Pipidae</taxon>
        <taxon>Pipinae</taxon>
        <taxon>Hymenochirus</taxon>
    </lineage>
</organism>
<proteinExistence type="predicted"/>
<dbReference type="PROSITE" id="PS50026">
    <property type="entry name" value="EGF_3"/>
    <property type="match status" value="1"/>
</dbReference>
<comment type="caution">
    <text evidence="9">Lacks conserved residue(s) required for the propagation of feature annotation.</text>
</comment>
<feature type="region of interest" description="Disordered" evidence="10">
    <location>
        <begin position="40"/>
        <end position="59"/>
    </location>
</feature>
<dbReference type="Gene3D" id="2.10.25.10">
    <property type="entry name" value="Laminin"/>
    <property type="match status" value="1"/>
</dbReference>
<keyword evidence="2 9" id="KW-0245">EGF-like domain</keyword>
<dbReference type="GO" id="GO:0008083">
    <property type="term" value="F:growth factor activity"/>
    <property type="evidence" value="ECO:0007669"/>
    <property type="project" value="UniProtKB-KW"/>
</dbReference>
<keyword evidence="4 12" id="KW-0732">Signal</keyword>
<keyword evidence="15" id="KW-1185">Reference proteome</keyword>
<sequence>MESQRLFIMCTILLLSIERCFTVDGTDVNSTEANISVTISGDHVSNGTGSDAEQSFDEDEEEEDVLVLGYITDDSIRVEPVVKPQNPEKSTEKKNTDKKKKGRGGKKKMTPCQTTHKDYCIHGQCKYLAKLKEVSCICHQDFFGERCSELSMKSGINGPFSDMSTIALAVVAVLLSTISITAIIIIIVIQ</sequence>
<dbReference type="OrthoDB" id="9909110at2759"/>
<keyword evidence="5 11" id="KW-1133">Transmembrane helix</keyword>
<dbReference type="AlphaFoldDB" id="A0A8T2KAR5"/>
<evidence type="ECO:0000256" key="8">
    <source>
        <dbReference type="ARBA" id="ARBA00023157"/>
    </source>
</evidence>
<reference evidence="14" key="1">
    <citation type="thesis" date="2020" institute="ProQuest LLC" country="789 East Eisenhower Parkway, Ann Arbor, MI, USA">
        <title>Comparative Genomics and Chromosome Evolution.</title>
        <authorList>
            <person name="Mudd A.B."/>
        </authorList>
    </citation>
    <scope>NUCLEOTIDE SEQUENCE</scope>
    <source>
        <strain evidence="14">Female2</strain>
        <tissue evidence="14">Blood</tissue>
    </source>
</reference>
<dbReference type="Proteomes" id="UP000812440">
    <property type="component" value="Chromosome 1"/>
</dbReference>
<feature type="compositionally biased region" description="Polar residues" evidence="10">
    <location>
        <begin position="40"/>
        <end position="53"/>
    </location>
</feature>
<evidence type="ECO:0000256" key="10">
    <source>
        <dbReference type="SAM" id="MobiDB-lite"/>
    </source>
</evidence>
<feature type="region of interest" description="Disordered" evidence="10">
    <location>
        <begin position="79"/>
        <end position="109"/>
    </location>
</feature>
<dbReference type="GO" id="GO:0007173">
    <property type="term" value="P:epidermal growth factor receptor signaling pathway"/>
    <property type="evidence" value="ECO:0007669"/>
    <property type="project" value="TreeGrafter"/>
</dbReference>
<evidence type="ECO:0000256" key="3">
    <source>
        <dbReference type="ARBA" id="ARBA00022692"/>
    </source>
</evidence>
<dbReference type="PANTHER" id="PTHR10740">
    <property type="entry name" value="TRANSFORMING GROWTH FACTOR ALPHA"/>
    <property type="match status" value="1"/>
</dbReference>
<dbReference type="SUPFAM" id="SSF57196">
    <property type="entry name" value="EGF/Laminin"/>
    <property type="match status" value="1"/>
</dbReference>
<evidence type="ECO:0000256" key="9">
    <source>
        <dbReference type="PROSITE-ProRule" id="PRU00076"/>
    </source>
</evidence>
<keyword evidence="3 11" id="KW-0812">Transmembrane</keyword>
<comment type="subcellular location">
    <subcellularLocation>
        <location evidence="1">Membrane</location>
        <topology evidence="1">Single-pass membrane protein</topology>
    </subcellularLocation>
</comment>
<evidence type="ECO:0000256" key="4">
    <source>
        <dbReference type="ARBA" id="ARBA00022729"/>
    </source>
</evidence>
<keyword evidence="7 11" id="KW-0472">Membrane</keyword>
<dbReference type="PANTHER" id="PTHR10740:SF12">
    <property type="entry name" value="AMPHIREGULIN"/>
    <property type="match status" value="1"/>
</dbReference>
<feature type="chain" id="PRO_5035856189" description="EGF-like domain-containing protein" evidence="12">
    <location>
        <begin position="23"/>
        <end position="190"/>
    </location>
</feature>
<evidence type="ECO:0000256" key="7">
    <source>
        <dbReference type="ARBA" id="ARBA00023136"/>
    </source>
</evidence>
<evidence type="ECO:0000256" key="6">
    <source>
        <dbReference type="ARBA" id="ARBA00023030"/>
    </source>
</evidence>
<dbReference type="GO" id="GO:0005615">
    <property type="term" value="C:extracellular space"/>
    <property type="evidence" value="ECO:0007669"/>
    <property type="project" value="TreeGrafter"/>
</dbReference>
<feature type="signal peptide" evidence="12">
    <location>
        <begin position="1"/>
        <end position="22"/>
    </location>
</feature>
<feature type="disulfide bond" evidence="9">
    <location>
        <begin position="138"/>
        <end position="147"/>
    </location>
</feature>
<feature type="domain" description="EGF-like" evidence="13">
    <location>
        <begin position="108"/>
        <end position="148"/>
    </location>
</feature>
<evidence type="ECO:0000313" key="15">
    <source>
        <dbReference type="Proteomes" id="UP000812440"/>
    </source>
</evidence>
<evidence type="ECO:0000256" key="11">
    <source>
        <dbReference type="SAM" id="Phobius"/>
    </source>
</evidence>
<dbReference type="GO" id="GO:0008284">
    <property type="term" value="P:positive regulation of cell population proliferation"/>
    <property type="evidence" value="ECO:0007669"/>
    <property type="project" value="TreeGrafter"/>
</dbReference>
<evidence type="ECO:0000256" key="1">
    <source>
        <dbReference type="ARBA" id="ARBA00004167"/>
    </source>
</evidence>
<accession>A0A8T2KAR5</accession>
<feature type="compositionally biased region" description="Basic residues" evidence="10">
    <location>
        <begin position="96"/>
        <end position="109"/>
    </location>
</feature>
<evidence type="ECO:0000256" key="12">
    <source>
        <dbReference type="SAM" id="SignalP"/>
    </source>
</evidence>
<comment type="caution">
    <text evidence="14">The sequence shown here is derived from an EMBL/GenBank/DDBJ whole genome shotgun (WGS) entry which is preliminary data.</text>
</comment>
<dbReference type="EMBL" id="JAACNH010000001">
    <property type="protein sequence ID" value="KAG8454229.1"/>
    <property type="molecule type" value="Genomic_DNA"/>
</dbReference>
<dbReference type="GO" id="GO:0005154">
    <property type="term" value="F:epidermal growth factor receptor binding"/>
    <property type="evidence" value="ECO:0007669"/>
    <property type="project" value="TreeGrafter"/>
</dbReference>
<feature type="transmembrane region" description="Helical" evidence="11">
    <location>
        <begin position="166"/>
        <end position="189"/>
    </location>
</feature>
<dbReference type="FunFam" id="2.10.25.10:FF:000158">
    <property type="entry name" value="proheparin-binding EGF-like growth factor"/>
    <property type="match status" value="1"/>
</dbReference>
<keyword evidence="6" id="KW-0339">Growth factor</keyword>
<dbReference type="PROSITE" id="PS00022">
    <property type="entry name" value="EGF_1"/>
    <property type="match status" value="1"/>
</dbReference>